<name>A0A6I4SQA3_9SPHN</name>
<evidence type="ECO:0000256" key="4">
    <source>
        <dbReference type="ARBA" id="ARBA00022723"/>
    </source>
</evidence>
<keyword evidence="6" id="KW-0408">Iron</keyword>
<keyword evidence="3" id="KW-0500">Molybdenum</keyword>
<dbReference type="Pfam" id="PF01568">
    <property type="entry name" value="Molydop_binding"/>
    <property type="match status" value="1"/>
</dbReference>
<evidence type="ECO:0000256" key="7">
    <source>
        <dbReference type="ARBA" id="ARBA00023014"/>
    </source>
</evidence>
<dbReference type="Pfam" id="PF04879">
    <property type="entry name" value="Molybdop_Fe4S4"/>
    <property type="match status" value="1"/>
</dbReference>
<evidence type="ECO:0000259" key="8">
    <source>
        <dbReference type="PROSITE" id="PS51669"/>
    </source>
</evidence>
<comment type="cofactor">
    <cofactor evidence="1">
        <name>Mo-bis(molybdopterin guanine dinucleotide)</name>
        <dbReference type="ChEBI" id="CHEBI:60539"/>
    </cofactor>
</comment>
<dbReference type="Gene3D" id="3.30.2070.10">
    <property type="entry name" value="Formate dehydrogenase/DMSO reductase"/>
    <property type="match status" value="1"/>
</dbReference>
<organism evidence="9 10">
    <name type="scientific">Croceibacterium salegens</name>
    <dbReference type="NCBI Taxonomy" id="1737568"/>
    <lineage>
        <taxon>Bacteria</taxon>
        <taxon>Pseudomonadati</taxon>
        <taxon>Pseudomonadota</taxon>
        <taxon>Alphaproteobacteria</taxon>
        <taxon>Sphingomonadales</taxon>
        <taxon>Erythrobacteraceae</taxon>
        <taxon>Croceibacterium</taxon>
    </lineage>
</organism>
<dbReference type="Gene3D" id="2.40.40.20">
    <property type="match status" value="1"/>
</dbReference>
<dbReference type="CDD" id="cd02766">
    <property type="entry name" value="MopB_3"/>
    <property type="match status" value="1"/>
</dbReference>
<dbReference type="InterPro" id="IPR006656">
    <property type="entry name" value="Mopterin_OxRdtase"/>
</dbReference>
<keyword evidence="7" id="KW-0411">Iron-sulfur</keyword>
<accession>A0A6I4SQA3</accession>
<evidence type="ECO:0000313" key="9">
    <source>
        <dbReference type="EMBL" id="MXO57994.1"/>
    </source>
</evidence>
<dbReference type="Pfam" id="PF00384">
    <property type="entry name" value="Molybdopterin"/>
    <property type="match status" value="1"/>
</dbReference>
<dbReference type="PANTHER" id="PTHR43742:SF6">
    <property type="entry name" value="OXIDOREDUCTASE YYAE-RELATED"/>
    <property type="match status" value="1"/>
</dbReference>
<dbReference type="InterPro" id="IPR009010">
    <property type="entry name" value="Asp_de-COase-like_dom_sf"/>
</dbReference>
<evidence type="ECO:0000256" key="5">
    <source>
        <dbReference type="ARBA" id="ARBA00023002"/>
    </source>
</evidence>
<evidence type="ECO:0000256" key="6">
    <source>
        <dbReference type="ARBA" id="ARBA00023004"/>
    </source>
</evidence>
<dbReference type="GO" id="GO:0016491">
    <property type="term" value="F:oxidoreductase activity"/>
    <property type="evidence" value="ECO:0007669"/>
    <property type="project" value="UniProtKB-KW"/>
</dbReference>
<dbReference type="PROSITE" id="PS51669">
    <property type="entry name" value="4FE4S_MOW_BIS_MGD"/>
    <property type="match status" value="1"/>
</dbReference>
<protein>
    <submittedName>
        <fullName evidence="9">Molybdopterin-dependent oxidoreductase</fullName>
    </submittedName>
</protein>
<dbReference type="SUPFAM" id="SSF50692">
    <property type="entry name" value="ADC-like"/>
    <property type="match status" value="1"/>
</dbReference>
<dbReference type="AlphaFoldDB" id="A0A6I4SQA3"/>
<dbReference type="Gene3D" id="3.40.228.10">
    <property type="entry name" value="Dimethylsulfoxide Reductase, domain 2"/>
    <property type="match status" value="1"/>
</dbReference>
<gene>
    <name evidence="9" type="ORF">GRI89_00340</name>
</gene>
<dbReference type="InterPro" id="IPR006963">
    <property type="entry name" value="Mopterin_OxRdtase_4Fe-4S_dom"/>
</dbReference>
<dbReference type="PANTHER" id="PTHR43742">
    <property type="entry name" value="TRIMETHYLAMINE-N-OXIDE REDUCTASE"/>
    <property type="match status" value="1"/>
</dbReference>
<keyword evidence="4" id="KW-0479">Metal-binding</keyword>
<evidence type="ECO:0000313" key="10">
    <source>
        <dbReference type="Proteomes" id="UP000433652"/>
    </source>
</evidence>
<sequence>MAPFANRPAILHVVLGRPFPSIKQEEVRLTEPVYIKGCCPLDCQDTCSWVAKVEDGRVTSVRGAKEHPITRGVLCAKVNDYEARTYAADRLLYPLRRTGPKGSGRFERISWDEAIGVIADRFGEVHHEYGGEALLPHRYLGSMGIVQRRALMRIFHALNSSKFHGSICGASGNALEAEGFPRGFEPELISENKLIVLWGCNILTTCHHQWQFINEAKKRNGARIVAIDPIRTRTAAACDQHIALLPGTDAVLAAAMAHVILRDGMADLEFAREVASDFDDFVTEVEAWAPARAEAVCGVSSETIEALAREFALVRPALLRVGVGPQQSVHGETFFRTVSALSILCGKWRDPGGGLFSETNPVLDEGRAESPHLRTGSQRSLDIARLGETLTDPDLSPPIRAMMVWNVNPAVVQPDVARVLSGLAREDLFTVVLEHFMTDTARFADIVLPSTTQLEHFDIVGAWGHHFVSANNPAIPPVGEAKSHGEVMRLLAAALGLEGPEFEESDEEIAASTLPPGMDIGELKAKGWIKSPPPAPSFDAKVKISANIVAPDRPDGLFQLLTPKSHYFLNSSFVNQYRQRRAQGAPSIDMHPADATARGLEQDDLARIWNEQGDLQALVNISEAVRPGIVSVAGKWWGAEEHGGAVANLLSPSRWSPEGQPAYNEIFVEVDLAAAGQIAAE</sequence>
<evidence type="ECO:0000256" key="1">
    <source>
        <dbReference type="ARBA" id="ARBA00001942"/>
    </source>
</evidence>
<dbReference type="EMBL" id="WTYM01000020">
    <property type="protein sequence ID" value="MXO57994.1"/>
    <property type="molecule type" value="Genomic_DNA"/>
</dbReference>
<dbReference type="GO" id="GO:0046872">
    <property type="term" value="F:metal ion binding"/>
    <property type="evidence" value="ECO:0007669"/>
    <property type="project" value="UniProtKB-KW"/>
</dbReference>
<dbReference type="SUPFAM" id="SSF53706">
    <property type="entry name" value="Formate dehydrogenase/DMSO reductase, domains 1-3"/>
    <property type="match status" value="1"/>
</dbReference>
<dbReference type="Proteomes" id="UP000433652">
    <property type="component" value="Unassembled WGS sequence"/>
</dbReference>
<keyword evidence="10" id="KW-1185">Reference proteome</keyword>
<keyword evidence="5" id="KW-0560">Oxidoreductase</keyword>
<dbReference type="GO" id="GO:0051536">
    <property type="term" value="F:iron-sulfur cluster binding"/>
    <property type="evidence" value="ECO:0007669"/>
    <property type="project" value="UniProtKB-KW"/>
</dbReference>
<dbReference type="InterPro" id="IPR006655">
    <property type="entry name" value="Mopterin_OxRdtase_prok_CS"/>
</dbReference>
<dbReference type="SMART" id="SM00926">
    <property type="entry name" value="Molybdop_Fe4S4"/>
    <property type="match status" value="1"/>
</dbReference>
<dbReference type="Gene3D" id="3.40.50.740">
    <property type="match status" value="1"/>
</dbReference>
<proteinExistence type="inferred from homology"/>
<feature type="domain" description="4Fe-4S Mo/W bis-MGD-type" evidence="8">
    <location>
        <begin position="32"/>
        <end position="89"/>
    </location>
</feature>
<comment type="caution">
    <text evidence="9">The sequence shown here is derived from an EMBL/GenBank/DDBJ whole genome shotgun (WGS) entry which is preliminary data.</text>
</comment>
<dbReference type="PROSITE" id="PS00490">
    <property type="entry name" value="MOLYBDOPTERIN_PROK_2"/>
    <property type="match status" value="1"/>
</dbReference>
<reference evidence="9 10" key="1">
    <citation type="submission" date="2019-12" db="EMBL/GenBank/DDBJ databases">
        <title>Genomic-based taxomic classification of the family Erythrobacteraceae.</title>
        <authorList>
            <person name="Xu L."/>
        </authorList>
    </citation>
    <scope>NUCLEOTIDE SEQUENCE [LARGE SCALE GENOMIC DNA]</scope>
    <source>
        <strain evidence="9 10">MCCC 1K01500</strain>
    </source>
</reference>
<evidence type="ECO:0000256" key="2">
    <source>
        <dbReference type="ARBA" id="ARBA00010312"/>
    </source>
</evidence>
<dbReference type="InterPro" id="IPR050612">
    <property type="entry name" value="Prok_Mopterin_Oxidored"/>
</dbReference>
<dbReference type="InterPro" id="IPR006657">
    <property type="entry name" value="MoPterin_dinucl-bd_dom"/>
</dbReference>
<evidence type="ECO:0000256" key="3">
    <source>
        <dbReference type="ARBA" id="ARBA00022505"/>
    </source>
</evidence>
<dbReference type="Gene3D" id="2.20.25.90">
    <property type="entry name" value="ADC-like domains"/>
    <property type="match status" value="1"/>
</dbReference>
<comment type="similarity">
    <text evidence="2">Belongs to the prokaryotic molybdopterin-containing oxidoreductase family.</text>
</comment>
<dbReference type="GO" id="GO:0043546">
    <property type="term" value="F:molybdopterin cofactor binding"/>
    <property type="evidence" value="ECO:0007669"/>
    <property type="project" value="InterPro"/>
</dbReference>